<organism evidence="3 4">
    <name type="scientific">Toxoplasma gondii p89</name>
    <dbReference type="NCBI Taxonomy" id="943119"/>
    <lineage>
        <taxon>Eukaryota</taxon>
        <taxon>Sar</taxon>
        <taxon>Alveolata</taxon>
        <taxon>Apicomplexa</taxon>
        <taxon>Conoidasida</taxon>
        <taxon>Coccidia</taxon>
        <taxon>Eucoccidiorida</taxon>
        <taxon>Eimeriorina</taxon>
        <taxon>Sarcocystidae</taxon>
        <taxon>Toxoplasma</taxon>
    </lineage>
</organism>
<sequence>MLTSQNLPAELLYPTIEYILPQPMPAANAPGVSAGESLPPPLFFLVVDTCVIEEELDQLRDSLMQALALMPSDAMVGIITYGAMAMLHELGGGSENVDVMKAHVFRGNKELTSTQIICSR</sequence>
<dbReference type="SUPFAM" id="SSF53300">
    <property type="entry name" value="vWA-like"/>
    <property type="match status" value="1"/>
</dbReference>
<dbReference type="PANTHER" id="PTHR11141">
    <property type="entry name" value="PROTEIN TRANSPORT PROTEIN SEC23"/>
    <property type="match status" value="1"/>
</dbReference>
<dbReference type="GO" id="GO:0090110">
    <property type="term" value="P:COPII-coated vesicle cargo loading"/>
    <property type="evidence" value="ECO:0007669"/>
    <property type="project" value="TreeGrafter"/>
</dbReference>
<dbReference type="InterPro" id="IPR006896">
    <property type="entry name" value="Sec23/24_trunk_dom"/>
</dbReference>
<keyword evidence="1" id="KW-0931">ER-Golgi transport</keyword>
<keyword evidence="1" id="KW-0813">Transport</keyword>
<evidence type="ECO:0000313" key="3">
    <source>
        <dbReference type="EMBL" id="KFG30869.1"/>
    </source>
</evidence>
<keyword evidence="1" id="KW-0653">Protein transport</keyword>
<keyword evidence="1" id="KW-0479">Metal-binding</keyword>
<dbReference type="GO" id="GO:0070971">
    <property type="term" value="C:endoplasmic reticulum exit site"/>
    <property type="evidence" value="ECO:0007669"/>
    <property type="project" value="TreeGrafter"/>
</dbReference>
<keyword evidence="1" id="KW-0256">Endoplasmic reticulum</keyword>
<keyword evidence="1" id="KW-0472">Membrane</keyword>
<protein>
    <recommendedName>
        <fullName evidence="1">Protein transport protein SEC23</fullName>
    </recommendedName>
</protein>
<evidence type="ECO:0000259" key="2">
    <source>
        <dbReference type="Pfam" id="PF04811"/>
    </source>
</evidence>
<dbReference type="Gene3D" id="3.40.50.410">
    <property type="entry name" value="von Willebrand factor, type A domain"/>
    <property type="match status" value="1"/>
</dbReference>
<comment type="caution">
    <text evidence="3">The sequence shown here is derived from an EMBL/GenBank/DDBJ whole genome shotgun (WGS) entry which is preliminary data.</text>
</comment>
<dbReference type="Proteomes" id="UP000028828">
    <property type="component" value="Unassembled WGS sequence"/>
</dbReference>
<reference evidence="3 4" key="1">
    <citation type="submission" date="2014-03" db="EMBL/GenBank/DDBJ databases">
        <authorList>
            <person name="Sibley D."/>
            <person name="Venepally P."/>
            <person name="Karamycheva S."/>
            <person name="Hadjithomas M."/>
            <person name="Khan A."/>
            <person name="Brunk B."/>
            <person name="Roos D."/>
            <person name="Caler E."/>
            <person name="Lorenzi H."/>
        </authorList>
    </citation>
    <scope>NUCLEOTIDE SEQUENCE [LARGE SCALE GENOMIC DNA]</scope>
    <source>
        <strain evidence="4">p89</strain>
    </source>
</reference>
<dbReference type="AlphaFoldDB" id="A0A086JFF1"/>
<dbReference type="Pfam" id="PF04811">
    <property type="entry name" value="Sec23_trunk"/>
    <property type="match status" value="1"/>
</dbReference>
<dbReference type="GO" id="GO:0005096">
    <property type="term" value="F:GTPase activator activity"/>
    <property type="evidence" value="ECO:0007669"/>
    <property type="project" value="TreeGrafter"/>
</dbReference>
<evidence type="ECO:0000313" key="4">
    <source>
        <dbReference type="Proteomes" id="UP000028828"/>
    </source>
</evidence>
<evidence type="ECO:0000256" key="1">
    <source>
        <dbReference type="RuleBase" id="RU365030"/>
    </source>
</evidence>
<dbReference type="InterPro" id="IPR037364">
    <property type="entry name" value="Sec23"/>
</dbReference>
<dbReference type="GO" id="GO:0005789">
    <property type="term" value="C:endoplasmic reticulum membrane"/>
    <property type="evidence" value="ECO:0007669"/>
    <property type="project" value="UniProtKB-SubCell"/>
</dbReference>
<comment type="function">
    <text evidence="1">Component of the coat protein complex II (COPII) which promotes the formation of transport vesicles from the endoplasmic reticulum (ER). The coat has two main functions, the physical deformation of the endoplasmic reticulum membrane into vesicles and the selection of cargo molecules.</text>
</comment>
<dbReference type="EMBL" id="AEYI02002014">
    <property type="protein sequence ID" value="KFG30869.1"/>
    <property type="molecule type" value="Genomic_DNA"/>
</dbReference>
<comment type="similarity">
    <text evidence="1">Belongs to the SEC23/SEC24 family. SEC23 subfamily.</text>
</comment>
<gene>
    <name evidence="3" type="ORF">TGP89_291680A</name>
</gene>
<dbReference type="GO" id="GO:0030127">
    <property type="term" value="C:COPII vesicle coat"/>
    <property type="evidence" value="ECO:0007669"/>
    <property type="project" value="InterPro"/>
</dbReference>
<name>A0A086JFF1_TOXGO</name>
<keyword evidence="1" id="KW-0963">Cytoplasm</keyword>
<accession>A0A086JFF1</accession>
<feature type="domain" description="Sec23/Sec24 trunk" evidence="2">
    <location>
        <begin position="39"/>
        <end position="115"/>
    </location>
</feature>
<proteinExistence type="inferred from homology"/>
<dbReference type="GO" id="GO:0006886">
    <property type="term" value="P:intracellular protein transport"/>
    <property type="evidence" value="ECO:0007669"/>
    <property type="project" value="InterPro"/>
</dbReference>
<dbReference type="GO" id="GO:0046872">
    <property type="term" value="F:metal ion binding"/>
    <property type="evidence" value="ECO:0007669"/>
    <property type="project" value="UniProtKB-KW"/>
</dbReference>
<comment type="subcellular location">
    <subcellularLocation>
        <location evidence="1">Cytoplasmic vesicle</location>
        <location evidence="1">COPII-coated vesicle membrane</location>
        <topology evidence="1">Peripheral membrane protein</topology>
        <orientation evidence="1">Cytoplasmic side</orientation>
    </subcellularLocation>
    <subcellularLocation>
        <location evidence="1">Endoplasmic reticulum membrane</location>
        <topology evidence="1">Peripheral membrane protein</topology>
        <orientation evidence="1">Cytoplasmic side</orientation>
    </subcellularLocation>
</comment>
<keyword evidence="1" id="KW-0862">Zinc</keyword>
<dbReference type="PANTHER" id="PTHR11141:SF0">
    <property type="entry name" value="PROTEIN TRANSPORT PROTEIN SEC23"/>
    <property type="match status" value="1"/>
</dbReference>
<dbReference type="VEuPathDB" id="ToxoDB:TGP89_291680A"/>
<keyword evidence="1" id="KW-0968">Cytoplasmic vesicle</keyword>
<dbReference type="InterPro" id="IPR036465">
    <property type="entry name" value="vWFA_dom_sf"/>
</dbReference>